<evidence type="ECO:0000313" key="2">
    <source>
        <dbReference type="EMBL" id="CAE0693369.1"/>
    </source>
</evidence>
<dbReference type="PANTHER" id="PTHR35024:SF4">
    <property type="entry name" value="POLYMER-FORMING CYTOSKELETAL PROTEIN"/>
    <property type="match status" value="1"/>
</dbReference>
<evidence type="ECO:0008006" key="5">
    <source>
        <dbReference type="Google" id="ProtNLM"/>
    </source>
</evidence>
<feature type="compositionally biased region" description="Acidic residues" evidence="1">
    <location>
        <begin position="85"/>
        <end position="101"/>
    </location>
</feature>
<organism evidence="2">
    <name type="scientific">Pelagomonas calceolata</name>
    <dbReference type="NCBI Taxonomy" id="35677"/>
    <lineage>
        <taxon>Eukaryota</taxon>
        <taxon>Sar</taxon>
        <taxon>Stramenopiles</taxon>
        <taxon>Ochrophyta</taxon>
        <taxon>Pelagophyceae</taxon>
        <taxon>Pelagomonadales</taxon>
        <taxon>Pelagomonadaceae</taxon>
        <taxon>Pelagomonas</taxon>
    </lineage>
</organism>
<evidence type="ECO:0000313" key="3">
    <source>
        <dbReference type="EMBL" id="CAH0366399.1"/>
    </source>
</evidence>
<proteinExistence type="predicted"/>
<dbReference type="AlphaFoldDB" id="A0A7S3ZTD0"/>
<feature type="region of interest" description="Disordered" evidence="1">
    <location>
        <begin position="85"/>
        <end position="112"/>
    </location>
</feature>
<evidence type="ECO:0000313" key="4">
    <source>
        <dbReference type="Proteomes" id="UP000789595"/>
    </source>
</evidence>
<feature type="compositionally biased region" description="Low complexity" evidence="1">
    <location>
        <begin position="430"/>
        <end position="448"/>
    </location>
</feature>
<dbReference type="EMBL" id="CAKKNE010000001">
    <property type="protein sequence ID" value="CAH0366399.1"/>
    <property type="molecule type" value="Genomic_DNA"/>
</dbReference>
<reference evidence="3" key="2">
    <citation type="submission" date="2021-11" db="EMBL/GenBank/DDBJ databases">
        <authorList>
            <consortium name="Genoscope - CEA"/>
            <person name="William W."/>
        </authorList>
    </citation>
    <scope>NUCLEOTIDE SEQUENCE</scope>
</reference>
<feature type="compositionally biased region" description="Low complexity" evidence="1">
    <location>
        <begin position="322"/>
        <end position="343"/>
    </location>
</feature>
<name>A0A7S3ZTD0_9STRA</name>
<feature type="compositionally biased region" description="Low complexity" evidence="1">
    <location>
        <begin position="251"/>
        <end position="260"/>
    </location>
</feature>
<evidence type="ECO:0000256" key="1">
    <source>
        <dbReference type="SAM" id="MobiDB-lite"/>
    </source>
</evidence>
<feature type="compositionally biased region" description="Low complexity" evidence="1">
    <location>
        <begin position="365"/>
        <end position="406"/>
    </location>
</feature>
<gene>
    <name evidence="2" type="ORF">PCAL00307_LOCUS8805</name>
    <name evidence="3" type="ORF">PECAL_1P28910</name>
</gene>
<dbReference type="OrthoDB" id="192707at2759"/>
<sequence>MPATGASPAPPPPPRSKVKRKAPKPPVQQPFADDPYGQGIPGANPYGFTSYDPDQAAPYEDAFDEQPVGGSGFAAVNAARQAVEDEAGALDEQPEEDDEATMEPPVEEAPQKPHILESEPETVIGETLQIEGTLRFERLLRLDGKFEGDLVSTGDLIVGPRGELVGDVRDMADLVVFGKVIGNINVDHLELCGAASIYGDVTCKTLLMDPTVVLVGTLNVNPFAPNLMDRHGDEVPPEGAGVVPNSPPTSPAKEPAEAPAAAPPVEEPPASARSEPEATPAVEAAPSPVKAPEPAKSPEKPAEPEPVPSPAKSPAKEPAPEPTEAPASPAKAAPAPEPVAEPAKAPEPEPAAAAEPAKSPEKPAPAEQVGGAPPAAETADSAPAEAAKSPAKPAEPAAEPAAEPVTAGGGGGVSVPETATGAADGGESRPPSAGEAAVSEAPAAAPAA</sequence>
<protein>
    <recommendedName>
        <fullName evidence="5">Polymer-forming cytoskeletal protein</fullName>
    </recommendedName>
</protein>
<dbReference type="Proteomes" id="UP000789595">
    <property type="component" value="Unassembled WGS sequence"/>
</dbReference>
<dbReference type="Pfam" id="PF04519">
    <property type="entry name" value="Bactofilin"/>
    <property type="match status" value="1"/>
</dbReference>
<keyword evidence="4" id="KW-1185">Reference proteome</keyword>
<feature type="compositionally biased region" description="Low complexity" evidence="1">
    <location>
        <begin position="268"/>
        <end position="294"/>
    </location>
</feature>
<dbReference type="InterPro" id="IPR007607">
    <property type="entry name" value="BacA/B"/>
</dbReference>
<reference evidence="2" key="1">
    <citation type="submission" date="2021-01" db="EMBL/GenBank/DDBJ databases">
        <authorList>
            <person name="Corre E."/>
            <person name="Pelletier E."/>
            <person name="Niang G."/>
            <person name="Scheremetjew M."/>
            <person name="Finn R."/>
            <person name="Kale V."/>
            <person name="Holt S."/>
            <person name="Cochrane G."/>
            <person name="Meng A."/>
            <person name="Brown T."/>
            <person name="Cohen L."/>
        </authorList>
    </citation>
    <scope>NUCLEOTIDE SEQUENCE</scope>
    <source>
        <strain evidence="2">CCMP1756</strain>
    </source>
</reference>
<dbReference type="PANTHER" id="PTHR35024">
    <property type="entry name" value="HYPOTHETICAL CYTOSOLIC PROTEIN"/>
    <property type="match status" value="1"/>
</dbReference>
<accession>A0A7S3ZTD0</accession>
<dbReference type="EMBL" id="HBIW01010321">
    <property type="protein sequence ID" value="CAE0693369.1"/>
    <property type="molecule type" value="Transcribed_RNA"/>
</dbReference>
<feature type="region of interest" description="Disordered" evidence="1">
    <location>
        <begin position="229"/>
        <end position="448"/>
    </location>
</feature>
<feature type="region of interest" description="Disordered" evidence="1">
    <location>
        <begin position="1"/>
        <end position="73"/>
    </location>
</feature>